<evidence type="ECO:0000256" key="6">
    <source>
        <dbReference type="PIRSR" id="PIRSR001430-2"/>
    </source>
</evidence>
<comment type="catalytic activity">
    <reaction evidence="4 7">
        <text>uridine(38/39/40) in tRNA = pseudouridine(38/39/40) in tRNA</text>
        <dbReference type="Rhea" id="RHEA:22376"/>
        <dbReference type="Rhea" id="RHEA-COMP:10085"/>
        <dbReference type="Rhea" id="RHEA-COMP:10087"/>
        <dbReference type="ChEBI" id="CHEBI:65314"/>
        <dbReference type="ChEBI" id="CHEBI:65315"/>
        <dbReference type="EC" id="5.4.99.12"/>
    </reaction>
</comment>
<dbReference type="Gene3D" id="3.30.70.660">
    <property type="entry name" value="Pseudouridine synthase I, catalytic domain, C-terminal subdomain"/>
    <property type="match status" value="1"/>
</dbReference>
<evidence type="ECO:0000259" key="8">
    <source>
        <dbReference type="Pfam" id="PF01416"/>
    </source>
</evidence>
<proteinExistence type="inferred from homology"/>
<keyword evidence="3 4" id="KW-0413">Isomerase</keyword>
<accession>A0A235B2H8</accession>
<evidence type="ECO:0000256" key="4">
    <source>
        <dbReference type="HAMAP-Rule" id="MF_00171"/>
    </source>
</evidence>
<dbReference type="EMBL" id="NOWF01000011">
    <property type="protein sequence ID" value="OYD06506.1"/>
    <property type="molecule type" value="Genomic_DNA"/>
</dbReference>
<dbReference type="InterPro" id="IPR020097">
    <property type="entry name" value="PsdUridine_synth_TruA_a/b_dom"/>
</dbReference>
<dbReference type="InterPro" id="IPR001406">
    <property type="entry name" value="PsdUridine_synth_TruA"/>
</dbReference>
<evidence type="ECO:0000313" key="9">
    <source>
        <dbReference type="EMBL" id="OYD06506.1"/>
    </source>
</evidence>
<gene>
    <name evidence="4" type="primary">truA</name>
    <name evidence="9" type="ORF">CHM34_15495</name>
</gene>
<feature type="domain" description="Pseudouridine synthase I TruA alpha/beta" evidence="8">
    <location>
        <begin position="7"/>
        <end position="102"/>
    </location>
</feature>
<comment type="subunit">
    <text evidence="4">Homodimer.</text>
</comment>
<dbReference type="SUPFAM" id="SSF55120">
    <property type="entry name" value="Pseudouridine synthase"/>
    <property type="match status" value="1"/>
</dbReference>
<dbReference type="InterPro" id="IPR020094">
    <property type="entry name" value="TruA/RsuA/RluB/E/F_N"/>
</dbReference>
<dbReference type="PANTHER" id="PTHR11142">
    <property type="entry name" value="PSEUDOURIDYLATE SYNTHASE"/>
    <property type="match status" value="1"/>
</dbReference>
<dbReference type="Gene3D" id="3.30.70.580">
    <property type="entry name" value="Pseudouridine synthase I, catalytic domain, N-terminal subdomain"/>
    <property type="match status" value="1"/>
</dbReference>
<dbReference type="GO" id="GO:0031119">
    <property type="term" value="P:tRNA pseudouridine synthesis"/>
    <property type="evidence" value="ECO:0007669"/>
    <property type="project" value="UniProtKB-UniRule"/>
</dbReference>
<reference evidence="9 10" key="1">
    <citation type="submission" date="2017-07" db="EMBL/GenBank/DDBJ databases">
        <title>The genome sequence of Paludifilum halophilum highlights mechanisms for microbial adaptation to high salt environemnts.</title>
        <authorList>
            <person name="Belbahri L."/>
        </authorList>
    </citation>
    <scope>NUCLEOTIDE SEQUENCE [LARGE SCALE GENOMIC DNA]</scope>
    <source>
        <strain evidence="9 10">DSM 102817</strain>
    </source>
</reference>
<dbReference type="CDD" id="cd02570">
    <property type="entry name" value="PseudoU_synth_EcTruA"/>
    <property type="match status" value="1"/>
</dbReference>
<feature type="binding site" evidence="4 6">
    <location>
        <position position="110"/>
    </location>
    <ligand>
        <name>substrate</name>
    </ligand>
</feature>
<sequence length="257" mass="29350">MRKLKMIVAYDGTDFSGFQRQPDRRTVQGALEEVLSRITREPVQVTGAGRTDAGVHAWGQVIHFDTTSRIPLSRWLRVMNVALPRDMAVRRVEEVPLSFHARKDACWKRYRYTLDNRPVPDVFTRRFRTRWKGPPLKVDRMRQAAHMLIGTHDFTSFSSAKSPVVNRVRTLYRCQVWQPEKGVVAVEVAGNGFLYNMVRIIAGTLSEVGAGMLEPNAVREILDARNRARGGKTLSPEGLTMMEVGYNPWEETEGEHR</sequence>
<feature type="active site" description="Nucleophile" evidence="4 5">
    <location>
        <position position="52"/>
    </location>
</feature>
<dbReference type="RefSeq" id="WP_094265522.1">
    <property type="nucleotide sequence ID" value="NZ_NOWF01000011.1"/>
</dbReference>
<evidence type="ECO:0000256" key="3">
    <source>
        <dbReference type="ARBA" id="ARBA00023235"/>
    </source>
</evidence>
<dbReference type="HAMAP" id="MF_00171">
    <property type="entry name" value="TruA"/>
    <property type="match status" value="1"/>
</dbReference>
<dbReference type="OrthoDB" id="9811823at2"/>
<comment type="caution">
    <text evidence="9">The sequence shown here is derived from an EMBL/GenBank/DDBJ whole genome shotgun (WGS) entry which is preliminary data.</text>
</comment>
<feature type="domain" description="Pseudouridine synthase I TruA alpha/beta" evidence="8">
    <location>
        <begin position="144"/>
        <end position="247"/>
    </location>
</feature>
<keyword evidence="2 4" id="KW-0819">tRNA processing</keyword>
<organism evidence="9 10">
    <name type="scientific">Paludifilum halophilum</name>
    <dbReference type="NCBI Taxonomy" id="1642702"/>
    <lineage>
        <taxon>Bacteria</taxon>
        <taxon>Bacillati</taxon>
        <taxon>Bacillota</taxon>
        <taxon>Bacilli</taxon>
        <taxon>Bacillales</taxon>
        <taxon>Thermoactinomycetaceae</taxon>
        <taxon>Paludifilum</taxon>
    </lineage>
</organism>
<comment type="function">
    <text evidence="4">Formation of pseudouridine at positions 38, 39 and 40 in the anticodon stem and loop of transfer RNAs.</text>
</comment>
<dbReference type="AlphaFoldDB" id="A0A235B2H8"/>
<comment type="similarity">
    <text evidence="1 4 7">Belongs to the tRNA pseudouridine synthase TruA family.</text>
</comment>
<dbReference type="FunFam" id="3.30.70.580:FF:000001">
    <property type="entry name" value="tRNA pseudouridine synthase A"/>
    <property type="match status" value="1"/>
</dbReference>
<comment type="caution">
    <text evidence="4">Lacks conserved residue(s) required for the propagation of feature annotation.</text>
</comment>
<dbReference type="PANTHER" id="PTHR11142:SF0">
    <property type="entry name" value="TRNA PSEUDOURIDINE SYNTHASE-LIKE 1"/>
    <property type="match status" value="1"/>
</dbReference>
<dbReference type="GO" id="GO:0003723">
    <property type="term" value="F:RNA binding"/>
    <property type="evidence" value="ECO:0007669"/>
    <property type="project" value="InterPro"/>
</dbReference>
<dbReference type="NCBIfam" id="TIGR00071">
    <property type="entry name" value="hisT_truA"/>
    <property type="match status" value="1"/>
</dbReference>
<evidence type="ECO:0000256" key="1">
    <source>
        <dbReference type="ARBA" id="ARBA00009375"/>
    </source>
</evidence>
<keyword evidence="10" id="KW-1185">Reference proteome</keyword>
<dbReference type="InterPro" id="IPR020095">
    <property type="entry name" value="PsdUridine_synth_TruA_C"/>
</dbReference>
<evidence type="ECO:0000256" key="7">
    <source>
        <dbReference type="RuleBase" id="RU003792"/>
    </source>
</evidence>
<evidence type="ECO:0000256" key="2">
    <source>
        <dbReference type="ARBA" id="ARBA00022694"/>
    </source>
</evidence>
<dbReference type="GO" id="GO:0160147">
    <property type="term" value="F:tRNA pseudouridine(38-40) synthase activity"/>
    <property type="evidence" value="ECO:0007669"/>
    <property type="project" value="UniProtKB-EC"/>
</dbReference>
<dbReference type="Proteomes" id="UP000215459">
    <property type="component" value="Unassembled WGS sequence"/>
</dbReference>
<evidence type="ECO:0000256" key="5">
    <source>
        <dbReference type="PIRSR" id="PIRSR001430-1"/>
    </source>
</evidence>
<dbReference type="Pfam" id="PF01416">
    <property type="entry name" value="PseudoU_synth_1"/>
    <property type="match status" value="2"/>
</dbReference>
<evidence type="ECO:0000313" key="10">
    <source>
        <dbReference type="Proteomes" id="UP000215459"/>
    </source>
</evidence>
<dbReference type="PIRSF" id="PIRSF001430">
    <property type="entry name" value="tRNA_psdUrid_synth"/>
    <property type="match status" value="1"/>
</dbReference>
<dbReference type="InterPro" id="IPR020103">
    <property type="entry name" value="PsdUridine_synth_cat_dom_sf"/>
</dbReference>
<name>A0A235B2H8_9BACL</name>
<protein>
    <recommendedName>
        <fullName evidence="4">tRNA pseudouridine synthase A</fullName>
        <ecNumber evidence="4">5.4.99.12</ecNumber>
    </recommendedName>
    <alternativeName>
        <fullName evidence="4">tRNA pseudouridine(38-40) synthase</fullName>
    </alternativeName>
    <alternativeName>
        <fullName evidence="4">tRNA pseudouridylate synthase I</fullName>
    </alternativeName>
    <alternativeName>
        <fullName evidence="4">tRNA-uridine isomerase I</fullName>
    </alternativeName>
</protein>
<dbReference type="EC" id="5.4.99.12" evidence="4"/>